<sequence>MDIREEGFR</sequence>
<name>A0A1C4DSQ3_BACTU</name>
<reference evidence="1 2" key="1">
    <citation type="submission" date="2016-08" db="EMBL/GenBank/DDBJ databases">
        <authorList>
            <person name="Seilhamer J.J."/>
        </authorList>
    </citation>
    <scope>NUCLEOTIDE SEQUENCE [LARGE SCALE GENOMIC DNA]</scope>
    <source>
        <strain evidence="1 2">IEBC_T61001</strain>
    </source>
</reference>
<accession>A0A1C4DSQ3</accession>
<dbReference type="EMBL" id="FMBI01000029">
    <property type="protein sequence ID" value="SCC34408.1"/>
    <property type="molecule type" value="Genomic_DNA"/>
</dbReference>
<evidence type="ECO:0000313" key="1">
    <source>
        <dbReference type="EMBL" id="SCC34408.1"/>
    </source>
</evidence>
<protein>
    <submittedName>
        <fullName evidence="1">Uncharacterized protein</fullName>
    </submittedName>
</protein>
<dbReference type="Proteomes" id="UP000195991">
    <property type="component" value="Unassembled WGS sequence"/>
</dbReference>
<organism evidence="1 2">
    <name type="scientific">Bacillus thuringiensis</name>
    <dbReference type="NCBI Taxonomy" id="1428"/>
    <lineage>
        <taxon>Bacteria</taxon>
        <taxon>Bacillati</taxon>
        <taxon>Bacillota</taxon>
        <taxon>Bacilli</taxon>
        <taxon>Bacillales</taxon>
        <taxon>Bacillaceae</taxon>
        <taxon>Bacillus</taxon>
        <taxon>Bacillus cereus group</taxon>
    </lineage>
</organism>
<evidence type="ECO:0000313" key="2">
    <source>
        <dbReference type="Proteomes" id="UP000195991"/>
    </source>
</evidence>
<gene>
    <name evidence="1" type="ORF">BTT61001_02620</name>
</gene>
<proteinExistence type="predicted"/>